<reference evidence="2 3" key="1">
    <citation type="journal article" date="2013" name="Genome Announc.">
        <title>Draft Genome Sequence of Sphingobium lactosutens Strain DS20T, Isolated from a Hexachlorocyclohexane Dumpsite.</title>
        <authorList>
            <person name="Kumar R."/>
            <person name="Dwivedi V."/>
            <person name="Negi V."/>
            <person name="Khurana J.P."/>
            <person name="Lal R."/>
        </authorList>
    </citation>
    <scope>NUCLEOTIDE SEQUENCE [LARGE SCALE GENOMIC DNA]</scope>
    <source>
        <strain evidence="2 3">DS20</strain>
    </source>
</reference>
<gene>
    <name evidence="2" type="ORF">RLDS_16815</name>
</gene>
<evidence type="ECO:0000256" key="1">
    <source>
        <dbReference type="SAM" id="MobiDB-lite"/>
    </source>
</evidence>
<dbReference type="EMBL" id="ATDP01000097">
    <property type="protein sequence ID" value="EQB13395.1"/>
    <property type="molecule type" value="Genomic_DNA"/>
</dbReference>
<feature type="region of interest" description="Disordered" evidence="1">
    <location>
        <begin position="1"/>
        <end position="36"/>
    </location>
</feature>
<dbReference type="Proteomes" id="UP000015531">
    <property type="component" value="Unassembled WGS sequence"/>
</dbReference>
<organism evidence="2 3">
    <name type="scientific">Sphingobium lactosutens DS20</name>
    <dbReference type="NCBI Taxonomy" id="1331060"/>
    <lineage>
        <taxon>Bacteria</taxon>
        <taxon>Pseudomonadati</taxon>
        <taxon>Pseudomonadota</taxon>
        <taxon>Alphaproteobacteria</taxon>
        <taxon>Sphingomonadales</taxon>
        <taxon>Sphingomonadaceae</taxon>
        <taxon>Sphingobium</taxon>
    </lineage>
</organism>
<sequence length="36" mass="3622">MDEGAEAGKGSGPLPEKTRTANFNSARAAPVMAMTG</sequence>
<evidence type="ECO:0000313" key="3">
    <source>
        <dbReference type="Proteomes" id="UP000015531"/>
    </source>
</evidence>
<accession>T0INM8</accession>
<name>T0INM8_9SPHN</name>
<dbReference type="AlphaFoldDB" id="T0INM8"/>
<evidence type="ECO:0000313" key="2">
    <source>
        <dbReference type="EMBL" id="EQB13395.1"/>
    </source>
</evidence>
<comment type="caution">
    <text evidence="2">The sequence shown here is derived from an EMBL/GenBank/DDBJ whole genome shotgun (WGS) entry which is preliminary data.</text>
</comment>
<keyword evidence="3" id="KW-1185">Reference proteome</keyword>
<protein>
    <submittedName>
        <fullName evidence="2">Uncharacterized protein</fullName>
    </submittedName>
</protein>
<proteinExistence type="predicted"/>